<dbReference type="EC" id="2.7.1.-" evidence="2"/>
<comment type="caution">
    <text evidence="2">The sequence shown here is derived from an EMBL/GenBank/DDBJ whole genome shotgun (WGS) entry which is preliminary data.</text>
</comment>
<reference evidence="2 3" key="1">
    <citation type="submission" date="2024-01" db="EMBL/GenBank/DDBJ databases">
        <title>Seven novel Bacillus-like species.</title>
        <authorList>
            <person name="Liu G."/>
        </authorList>
    </citation>
    <scope>NUCLEOTIDE SEQUENCE [LARGE SCALE GENOMIC DNA]</scope>
    <source>
        <strain evidence="2 3">FJAT-51639</strain>
    </source>
</reference>
<proteinExistence type="predicted"/>
<dbReference type="SUPFAM" id="SSF56112">
    <property type="entry name" value="Protein kinase-like (PK-like)"/>
    <property type="match status" value="1"/>
</dbReference>
<gene>
    <name evidence="2" type="ORF">WAZ07_14205</name>
</gene>
<dbReference type="InterPro" id="IPR002575">
    <property type="entry name" value="Aminoglycoside_PTrfase"/>
</dbReference>
<dbReference type="InterPro" id="IPR011009">
    <property type="entry name" value="Kinase-like_dom_sf"/>
</dbReference>
<dbReference type="GO" id="GO:0016740">
    <property type="term" value="F:transferase activity"/>
    <property type="evidence" value="ECO:0007669"/>
    <property type="project" value="UniProtKB-KW"/>
</dbReference>
<dbReference type="Proteomes" id="UP001372526">
    <property type="component" value="Unassembled WGS sequence"/>
</dbReference>
<protein>
    <submittedName>
        <fullName evidence="2">Aminoglycoside phosphotransferase family protein</fullName>
        <ecNumber evidence="2">2.7.1.-</ecNumber>
    </submittedName>
</protein>
<dbReference type="RefSeq" id="WP_336472985.1">
    <property type="nucleotide sequence ID" value="NZ_JBAWSX010000008.1"/>
</dbReference>
<sequence length="319" mass="37656">MNDVIQTLQERVKLLQNAKKIEELAKGYSPDKKYVAHFDNEKLLLRVGDIQGYKKKKIEFRILQNMKNIRIKSPQPIDIGMIEEFNSCYNIYSFIDGVDAKDMIQTLTKEDQYKIGIEAGIQLSRMHSYEAPSTINTWYDRAMEKHYRYLSAYKSCGIKIKNDEKIIDFIEENKQHIKKRPNRFQHDDFHLENIIVKDKKFAGVIDFNNFDWGDPLHDFVKVALFQRERSVPFSIGQIDGYFNNNVPEDFWRLYSIYSGMVIFSSVVWSLRFAPEQLEEMIGRLYVILEDHKNFEILKPTWYESSSYLTHTSVSPITSK</sequence>
<keyword evidence="2" id="KW-0808">Transferase</keyword>
<accession>A0ABU8FID7</accession>
<evidence type="ECO:0000313" key="3">
    <source>
        <dbReference type="Proteomes" id="UP001372526"/>
    </source>
</evidence>
<name>A0ABU8FID7_9BACI</name>
<dbReference type="EMBL" id="JBAWSX010000008">
    <property type="protein sequence ID" value="MEI4802451.1"/>
    <property type="molecule type" value="Genomic_DNA"/>
</dbReference>
<keyword evidence="3" id="KW-1185">Reference proteome</keyword>
<dbReference type="PANTHER" id="PTHR41283">
    <property type="entry name" value="AMINOGLYCOSIDE PHOSPHOTRANSFERASE"/>
    <property type="match status" value="1"/>
</dbReference>
<dbReference type="Pfam" id="PF01636">
    <property type="entry name" value="APH"/>
    <property type="match status" value="1"/>
</dbReference>
<dbReference type="Gene3D" id="3.90.1200.10">
    <property type="match status" value="1"/>
</dbReference>
<organism evidence="2 3">
    <name type="scientific">Bacillus bruguierae</name>
    <dbReference type="NCBI Taxonomy" id="3127667"/>
    <lineage>
        <taxon>Bacteria</taxon>
        <taxon>Bacillati</taxon>
        <taxon>Bacillota</taxon>
        <taxon>Bacilli</taxon>
        <taxon>Bacillales</taxon>
        <taxon>Bacillaceae</taxon>
        <taxon>Bacillus</taxon>
    </lineage>
</organism>
<evidence type="ECO:0000313" key="2">
    <source>
        <dbReference type="EMBL" id="MEI4802451.1"/>
    </source>
</evidence>
<dbReference type="PANTHER" id="PTHR41283:SF1">
    <property type="entry name" value="AMINOGLYCOSIDE PHOSPHOTRANSFERASE DOMAIN-CONTAINING PROTEIN"/>
    <property type="match status" value="1"/>
</dbReference>
<feature type="domain" description="Aminoglycoside phosphotransferase" evidence="1">
    <location>
        <begin position="21"/>
        <end position="242"/>
    </location>
</feature>
<evidence type="ECO:0000259" key="1">
    <source>
        <dbReference type="Pfam" id="PF01636"/>
    </source>
</evidence>